<protein>
    <recommendedName>
        <fullName evidence="3">CS domain-containing protein</fullName>
    </recommendedName>
</protein>
<proteinExistence type="predicted"/>
<dbReference type="EnsemblMetazoa" id="BGLB022763-RA">
    <property type="protein sequence ID" value="BGLB022763-PA"/>
    <property type="gene ID" value="BGLB022763"/>
</dbReference>
<dbReference type="GO" id="GO:0005737">
    <property type="term" value="C:cytoplasm"/>
    <property type="evidence" value="ECO:0007669"/>
    <property type="project" value="TreeGrafter"/>
</dbReference>
<dbReference type="InterPro" id="IPR037898">
    <property type="entry name" value="NudC_fam"/>
</dbReference>
<dbReference type="GO" id="GO:0051082">
    <property type="term" value="F:unfolded protein binding"/>
    <property type="evidence" value="ECO:0007669"/>
    <property type="project" value="TreeGrafter"/>
</dbReference>
<dbReference type="GO" id="GO:0006457">
    <property type="term" value="P:protein folding"/>
    <property type="evidence" value="ECO:0007669"/>
    <property type="project" value="TreeGrafter"/>
</dbReference>
<evidence type="ECO:0000313" key="1">
    <source>
        <dbReference type="EnsemblMetazoa" id="BGLB022763-PA"/>
    </source>
</evidence>
<dbReference type="Proteomes" id="UP000076420">
    <property type="component" value="Unassembled WGS sequence"/>
</dbReference>
<dbReference type="VEuPathDB" id="VectorBase:BGLB022763"/>
<dbReference type="STRING" id="6526.A0A2C9KRN4"/>
<organism evidence="1 2">
    <name type="scientific">Biomphalaria glabrata</name>
    <name type="common">Bloodfluke planorb</name>
    <name type="synonym">Freshwater snail</name>
    <dbReference type="NCBI Taxonomy" id="6526"/>
    <lineage>
        <taxon>Eukaryota</taxon>
        <taxon>Metazoa</taxon>
        <taxon>Spiralia</taxon>
        <taxon>Lophotrochozoa</taxon>
        <taxon>Mollusca</taxon>
        <taxon>Gastropoda</taxon>
        <taxon>Heterobranchia</taxon>
        <taxon>Euthyneura</taxon>
        <taxon>Panpulmonata</taxon>
        <taxon>Hygrophila</taxon>
        <taxon>Lymnaeoidea</taxon>
        <taxon>Planorbidae</taxon>
        <taxon>Biomphalaria</taxon>
    </lineage>
</organism>
<dbReference type="AlphaFoldDB" id="A0A2C9KRN4"/>
<reference evidence="1" key="1">
    <citation type="submission" date="2020-05" db="UniProtKB">
        <authorList>
            <consortium name="EnsemblMetazoa"/>
        </authorList>
    </citation>
    <scope>IDENTIFICATION</scope>
    <source>
        <strain evidence="1">BB02</strain>
    </source>
</reference>
<evidence type="ECO:0000313" key="2">
    <source>
        <dbReference type="Proteomes" id="UP000076420"/>
    </source>
</evidence>
<sequence>MWTLNPGEFVHINLEKKQERWWEHVFVDEPKINTRKIDCSRPMTDLDDEAQAKIEEMMYNQRQKQLGLPQSHELKTHEMLGGAWDAEGSPFKGQPFDPSKFNVDTSGIVNFDN</sequence>
<name>A0A2C9KRN4_BIOGL</name>
<dbReference type="InterPro" id="IPR008978">
    <property type="entry name" value="HSP20-like_chaperone"/>
</dbReference>
<dbReference type="Gene3D" id="2.60.40.790">
    <property type="match status" value="1"/>
</dbReference>
<gene>
    <name evidence="1" type="primary">106077699</name>
</gene>
<dbReference type="PANTHER" id="PTHR12356:SF19">
    <property type="entry name" value="NUDC DOMAIN-CONTAINING PROTEIN 3"/>
    <property type="match status" value="1"/>
</dbReference>
<dbReference type="VEuPathDB" id="VectorBase:BGLAX_048855"/>
<evidence type="ECO:0008006" key="3">
    <source>
        <dbReference type="Google" id="ProtNLM"/>
    </source>
</evidence>
<dbReference type="KEGG" id="bgt:106077699"/>
<dbReference type="PANTHER" id="PTHR12356">
    <property type="entry name" value="NUCLEAR MOVEMENT PROTEIN NUDC"/>
    <property type="match status" value="1"/>
</dbReference>
<accession>A0A2C9KRN4</accession>
<dbReference type="SUPFAM" id="SSF49764">
    <property type="entry name" value="HSP20-like chaperones"/>
    <property type="match status" value="1"/>
</dbReference>